<dbReference type="Proteomes" id="UP000660975">
    <property type="component" value="Unassembled WGS sequence"/>
</dbReference>
<dbReference type="InterPro" id="IPR000835">
    <property type="entry name" value="HTH_MarR-typ"/>
</dbReference>
<dbReference type="EMBL" id="BMSC01000004">
    <property type="protein sequence ID" value="GGU65608.1"/>
    <property type="molecule type" value="Genomic_DNA"/>
</dbReference>
<evidence type="ECO:0000313" key="5">
    <source>
        <dbReference type="Proteomes" id="UP000480804"/>
    </source>
</evidence>
<dbReference type="InterPro" id="IPR036390">
    <property type="entry name" value="WH_DNA-bd_sf"/>
</dbReference>
<reference evidence="4" key="1">
    <citation type="journal article" date="2014" name="Int. J. Syst. Evol. Microbiol.">
        <title>Complete genome sequence of Corynebacterium casei LMG S-19264T (=DSM 44701T), isolated from a smear-ripened cheese.</title>
        <authorList>
            <consortium name="US DOE Joint Genome Institute (JGI-PGF)"/>
            <person name="Walter F."/>
            <person name="Albersmeier A."/>
            <person name="Kalinowski J."/>
            <person name="Ruckert C."/>
        </authorList>
    </citation>
    <scope>NUCLEOTIDE SEQUENCE</scope>
    <source>
        <strain evidence="4">JCM 4136</strain>
    </source>
</reference>
<reference evidence="4" key="3">
    <citation type="submission" date="2020-09" db="EMBL/GenBank/DDBJ databases">
        <authorList>
            <person name="Sun Q."/>
            <person name="Ohkuma M."/>
        </authorList>
    </citation>
    <scope>NUCLEOTIDE SEQUENCE</scope>
    <source>
        <strain evidence="4">JCM 4136</strain>
    </source>
</reference>
<organism evidence="4 6">
    <name type="scientific">Streptomyces gougerotii</name>
    <dbReference type="NCBI Taxonomy" id="53448"/>
    <lineage>
        <taxon>Bacteria</taxon>
        <taxon>Bacillati</taxon>
        <taxon>Actinomycetota</taxon>
        <taxon>Actinomycetes</taxon>
        <taxon>Kitasatosporales</taxon>
        <taxon>Streptomycetaceae</taxon>
        <taxon>Streptomyces</taxon>
        <taxon>Streptomyces diastaticus group</taxon>
    </lineage>
</organism>
<feature type="region of interest" description="Disordered" evidence="1">
    <location>
        <begin position="17"/>
        <end position="37"/>
    </location>
</feature>
<dbReference type="GO" id="GO:0003700">
    <property type="term" value="F:DNA-binding transcription factor activity"/>
    <property type="evidence" value="ECO:0007669"/>
    <property type="project" value="InterPro"/>
</dbReference>
<dbReference type="EMBL" id="BLLO01000014">
    <property type="protein sequence ID" value="GFH76895.1"/>
    <property type="molecule type" value="Genomic_DNA"/>
</dbReference>
<proteinExistence type="predicted"/>
<dbReference type="Proteomes" id="UP000480804">
    <property type="component" value="Unassembled WGS sequence"/>
</dbReference>
<evidence type="ECO:0000313" key="3">
    <source>
        <dbReference type="EMBL" id="GFH76895.1"/>
    </source>
</evidence>
<name>A0A8H9LQH0_9ACTN</name>
<dbReference type="Pfam" id="PF12802">
    <property type="entry name" value="MarR_2"/>
    <property type="match status" value="1"/>
</dbReference>
<dbReference type="PROSITE" id="PS50995">
    <property type="entry name" value="HTH_MARR_2"/>
    <property type="match status" value="1"/>
</dbReference>
<accession>A0A8H9LQH0</accession>
<dbReference type="InterPro" id="IPR036388">
    <property type="entry name" value="WH-like_DNA-bd_sf"/>
</dbReference>
<dbReference type="PANTHER" id="PTHR33164:SF57">
    <property type="entry name" value="MARR-FAMILY TRANSCRIPTIONAL REGULATOR"/>
    <property type="match status" value="1"/>
</dbReference>
<evidence type="ECO:0000313" key="6">
    <source>
        <dbReference type="Proteomes" id="UP000660975"/>
    </source>
</evidence>
<comment type="caution">
    <text evidence="4">The sequence shown here is derived from an EMBL/GenBank/DDBJ whole genome shotgun (WGS) entry which is preliminary data.</text>
</comment>
<reference evidence="3 5" key="2">
    <citation type="submission" date="2020-02" db="EMBL/GenBank/DDBJ databases">
        <title>Whole genome shotgun sequence of Streptomyces gougerotii NBRC 13043.</title>
        <authorList>
            <person name="Ichikawa N."/>
            <person name="Komaki H."/>
            <person name="Tamura T."/>
        </authorList>
    </citation>
    <scope>NUCLEOTIDE SEQUENCE [LARGE SCALE GENOMIC DNA]</scope>
    <source>
        <strain evidence="3 5">NBRC 13043</strain>
    </source>
</reference>
<dbReference type="InterPro" id="IPR039422">
    <property type="entry name" value="MarR/SlyA-like"/>
</dbReference>
<gene>
    <name evidence="4" type="ORF">GCM10010227_18970</name>
    <name evidence="3" type="ORF">Sgou_15650</name>
</gene>
<evidence type="ECO:0000259" key="2">
    <source>
        <dbReference type="PROSITE" id="PS50995"/>
    </source>
</evidence>
<dbReference type="PANTHER" id="PTHR33164">
    <property type="entry name" value="TRANSCRIPTIONAL REGULATOR, MARR FAMILY"/>
    <property type="match status" value="1"/>
</dbReference>
<protein>
    <submittedName>
        <fullName evidence="4">Transcriptional regulator</fullName>
    </submittedName>
</protein>
<dbReference type="GO" id="GO:0006950">
    <property type="term" value="P:response to stress"/>
    <property type="evidence" value="ECO:0007669"/>
    <property type="project" value="TreeGrafter"/>
</dbReference>
<dbReference type="SUPFAM" id="SSF46785">
    <property type="entry name" value="Winged helix' DNA-binding domain"/>
    <property type="match status" value="1"/>
</dbReference>
<dbReference type="AlphaFoldDB" id="A0A8H9LQH0"/>
<keyword evidence="5" id="KW-1185">Reference proteome</keyword>
<evidence type="ECO:0000313" key="4">
    <source>
        <dbReference type="EMBL" id="GGU65608.1"/>
    </source>
</evidence>
<dbReference type="SMART" id="SM00347">
    <property type="entry name" value="HTH_MARR"/>
    <property type="match status" value="1"/>
</dbReference>
<sequence>MDPGAEGGRRAAGGLLLRRTAPSWETGPGAGKSFRDGNRYMGVDGEADTEFLTLERELSLLFRRARAGQRELARAVHPRLEPAAYGLLVRLIEGGPQRATDLAAYMGVGKATISRQLGGMGELGLIDRTADPADRRASLLRVTPLGAERVAAVAAARRGVYVRRLADWDRRDVGELARLLGRLNGVLTDPD</sequence>
<evidence type="ECO:0000256" key="1">
    <source>
        <dbReference type="SAM" id="MobiDB-lite"/>
    </source>
</evidence>
<feature type="domain" description="HTH marR-type" evidence="2">
    <location>
        <begin position="51"/>
        <end position="185"/>
    </location>
</feature>
<dbReference type="Gene3D" id="1.10.10.10">
    <property type="entry name" value="Winged helix-like DNA-binding domain superfamily/Winged helix DNA-binding domain"/>
    <property type="match status" value="1"/>
</dbReference>